<dbReference type="PATRIC" id="fig|742738.3.peg.2976"/>
<gene>
    <name evidence="1" type="ORF">HMPREF9460_02893</name>
</gene>
<keyword evidence="2" id="KW-1185">Reference proteome</keyword>
<name>A0A096DA48_FLAPL</name>
<accession>A0A096DA48</accession>
<organism evidence="1 2">
    <name type="scientific">Flavonifractor plautii 1_3_50AFAA</name>
    <dbReference type="NCBI Taxonomy" id="742738"/>
    <lineage>
        <taxon>Bacteria</taxon>
        <taxon>Bacillati</taxon>
        <taxon>Bacillota</taxon>
        <taxon>Clostridia</taxon>
        <taxon>Eubacteriales</taxon>
        <taxon>Oscillospiraceae</taxon>
        <taxon>Flavonifractor</taxon>
    </lineage>
</organism>
<dbReference type="AlphaFoldDB" id="A0A096DA48"/>
<evidence type="ECO:0000313" key="1">
    <source>
        <dbReference type="EMBL" id="KGF54389.1"/>
    </source>
</evidence>
<evidence type="ECO:0000313" key="2">
    <source>
        <dbReference type="Proteomes" id="UP000029585"/>
    </source>
</evidence>
<dbReference type="EMBL" id="ADLO01000089">
    <property type="protein sequence ID" value="KGF54389.1"/>
    <property type="molecule type" value="Genomic_DNA"/>
</dbReference>
<sequence>MKNIHDALFSKLNTILGDIPEDRWAKVTWAELFQFGLQKYIRSIRDVIRYTNVFLLKYELLKDETDPVDLLGLTALQVFEPVLYSKLPSYKDSLCGSNRSHSHESQKTDEEKVKKTLSLLIPNDRTITNMEAVNNILGILFPRTRTATGISYSIGRDYSYRDFLINNNIAVPDCFDRYFALALENGAIPTATMKYLIYESNESELTEGIVRLYQEGKIIRLLEEIEAYANRGNSRAIPAERASLIITALARNWSFFEVDDRGFFSVPFAWRLLFCVDPLLKAIDSPSRFLCIRLVFEDKSVQPSTLALLMQDFETQLGRFTENASRKDDAIFSLKEVLELEAIFKRRAIDAIDSGSAFRQRHGLNFLWLLGQVDTEFATSKKKSIITDDISLIKVISYCTSLGTVTTKVVAKTRDVNLQAIEEFINVDEAYHRVKTFVATDQFHLLPKDDQVNAIAFILIMEKIGDGSALENCIAEDTVIKMLEQLKK</sequence>
<dbReference type="eggNOG" id="COG4928">
    <property type="taxonomic scope" value="Bacteria"/>
</dbReference>
<evidence type="ECO:0008006" key="3">
    <source>
        <dbReference type="Google" id="ProtNLM"/>
    </source>
</evidence>
<dbReference type="HOGENOM" id="CLU_021357_1_0_9"/>
<reference evidence="1 2" key="1">
    <citation type="submission" date="2011-08" db="EMBL/GenBank/DDBJ databases">
        <title>The Genome Sequence of Clostridium orbiscindens 1_3_50AFAA.</title>
        <authorList>
            <consortium name="The Broad Institute Genome Sequencing Platform"/>
            <person name="Earl A."/>
            <person name="Ward D."/>
            <person name="Feldgarden M."/>
            <person name="Gevers D."/>
            <person name="Daigneault M."/>
            <person name="Strauss J."/>
            <person name="Allen-Vercoe E."/>
            <person name="Young S.K."/>
            <person name="Zeng Q."/>
            <person name="Gargeya S."/>
            <person name="Fitzgerald M."/>
            <person name="Haas B."/>
            <person name="Abouelleil A."/>
            <person name="Alvarado L."/>
            <person name="Arachchi H.M."/>
            <person name="Berlin A."/>
            <person name="Brown A."/>
            <person name="Chapman S.B."/>
            <person name="Chen Z."/>
            <person name="Dunbar C."/>
            <person name="Freedman E."/>
            <person name="Gearin G."/>
            <person name="Gellesch M."/>
            <person name="Goldberg J."/>
            <person name="Griggs A."/>
            <person name="Gujja S."/>
            <person name="Heiman D."/>
            <person name="Howarth C."/>
            <person name="Larson L."/>
            <person name="Lui A."/>
            <person name="MacDonald P.J.P."/>
            <person name="Montmayeur A."/>
            <person name="Murphy C."/>
            <person name="Neiman D."/>
            <person name="Pearson M."/>
            <person name="Priest M."/>
            <person name="Roberts A."/>
            <person name="Saif S."/>
            <person name="Shea T."/>
            <person name="Shenoy N."/>
            <person name="Sisk P."/>
            <person name="Stolte C."/>
            <person name="Sykes S."/>
            <person name="Wortman J."/>
            <person name="Nusbaum C."/>
            <person name="Birren B."/>
        </authorList>
    </citation>
    <scope>NUCLEOTIDE SEQUENCE [LARGE SCALE GENOMIC DNA]</scope>
    <source>
        <strain evidence="1 2">1_3_50AFAA</strain>
    </source>
</reference>
<protein>
    <recommendedName>
        <fullName evidence="3">KAP NTPase domain-containing protein</fullName>
    </recommendedName>
</protein>
<proteinExistence type="predicted"/>
<comment type="caution">
    <text evidence="1">The sequence shown here is derived from an EMBL/GenBank/DDBJ whole genome shotgun (WGS) entry which is preliminary data.</text>
</comment>
<dbReference type="Proteomes" id="UP000029585">
    <property type="component" value="Unassembled WGS sequence"/>
</dbReference>